<feature type="transmembrane region" description="Helical" evidence="5">
    <location>
        <begin position="88"/>
        <end position="109"/>
    </location>
</feature>
<dbReference type="SUPFAM" id="SSF103473">
    <property type="entry name" value="MFS general substrate transporter"/>
    <property type="match status" value="1"/>
</dbReference>
<evidence type="ECO:0000256" key="4">
    <source>
        <dbReference type="ARBA" id="ARBA00023136"/>
    </source>
</evidence>
<dbReference type="InterPro" id="IPR050549">
    <property type="entry name" value="MFS_Trehalose_Transporter"/>
</dbReference>
<dbReference type="InterPro" id="IPR020846">
    <property type="entry name" value="MFS_dom"/>
</dbReference>
<dbReference type="InterPro" id="IPR005828">
    <property type="entry name" value="MFS_sugar_transport-like"/>
</dbReference>
<feature type="non-terminal residue" evidence="7">
    <location>
        <position position="1"/>
    </location>
</feature>
<evidence type="ECO:0000256" key="2">
    <source>
        <dbReference type="ARBA" id="ARBA00022692"/>
    </source>
</evidence>
<accession>A0A1B6I9S7</accession>
<feature type="transmembrane region" description="Helical" evidence="5">
    <location>
        <begin position="147"/>
        <end position="170"/>
    </location>
</feature>
<organism evidence="7">
    <name type="scientific">Homalodisca liturata</name>
    <dbReference type="NCBI Taxonomy" id="320908"/>
    <lineage>
        <taxon>Eukaryota</taxon>
        <taxon>Metazoa</taxon>
        <taxon>Ecdysozoa</taxon>
        <taxon>Arthropoda</taxon>
        <taxon>Hexapoda</taxon>
        <taxon>Insecta</taxon>
        <taxon>Pterygota</taxon>
        <taxon>Neoptera</taxon>
        <taxon>Paraneoptera</taxon>
        <taxon>Hemiptera</taxon>
        <taxon>Auchenorrhyncha</taxon>
        <taxon>Membracoidea</taxon>
        <taxon>Cicadellidae</taxon>
        <taxon>Cicadellinae</taxon>
        <taxon>Proconiini</taxon>
        <taxon>Homalodisca</taxon>
    </lineage>
</organism>
<feature type="transmembrane region" description="Helical" evidence="5">
    <location>
        <begin position="211"/>
        <end position="233"/>
    </location>
</feature>
<keyword evidence="4 5" id="KW-0472">Membrane</keyword>
<dbReference type="PROSITE" id="PS50850">
    <property type="entry name" value="MFS"/>
    <property type="match status" value="1"/>
</dbReference>
<dbReference type="PANTHER" id="PTHR48021">
    <property type="match status" value="1"/>
</dbReference>
<evidence type="ECO:0000313" key="7">
    <source>
        <dbReference type="EMBL" id="JAS83691.1"/>
    </source>
</evidence>
<gene>
    <name evidence="7" type="ORF">g.13659</name>
</gene>
<dbReference type="GO" id="GO:0022857">
    <property type="term" value="F:transmembrane transporter activity"/>
    <property type="evidence" value="ECO:0007669"/>
    <property type="project" value="InterPro"/>
</dbReference>
<evidence type="ECO:0000259" key="6">
    <source>
        <dbReference type="PROSITE" id="PS50850"/>
    </source>
</evidence>
<keyword evidence="2 5" id="KW-0812">Transmembrane</keyword>
<evidence type="ECO:0000256" key="1">
    <source>
        <dbReference type="ARBA" id="ARBA00004141"/>
    </source>
</evidence>
<sequence length="258" mass="28955">ALQALQRLRGASGPDQIQEELNSFRSRAKDKQQTTSWLPIFKHLRKPQAYKPLIMMNLLFLCASLTGIVLVMSFAVDFTERAGIKAETYYVAMCIGIVRIVSILIFTWVRNEFGNRNPAIFFGMIMTASITMLTVNVSGLLVLPQWLIGALVLVYVYAGSTSFSNIMLAMLGEVFPTEIRGFASGITTGLGFTTSFVSTKLYPIFVTEFEAYFVFLFFTIFGAVGTLYIYLFLPETHGKTLLEIEDYFKGEQITDTKL</sequence>
<evidence type="ECO:0000256" key="5">
    <source>
        <dbReference type="SAM" id="Phobius"/>
    </source>
</evidence>
<dbReference type="Pfam" id="PF00083">
    <property type="entry name" value="Sugar_tr"/>
    <property type="match status" value="1"/>
</dbReference>
<feature type="domain" description="Major facilitator superfamily (MFS) profile" evidence="6">
    <location>
        <begin position="1"/>
        <end position="237"/>
    </location>
</feature>
<dbReference type="AlphaFoldDB" id="A0A1B6I9S7"/>
<name>A0A1B6I9S7_9HEMI</name>
<feature type="transmembrane region" description="Helical" evidence="5">
    <location>
        <begin position="182"/>
        <end position="205"/>
    </location>
</feature>
<dbReference type="InterPro" id="IPR036259">
    <property type="entry name" value="MFS_trans_sf"/>
</dbReference>
<keyword evidence="3 5" id="KW-1133">Transmembrane helix</keyword>
<feature type="transmembrane region" description="Helical" evidence="5">
    <location>
        <begin position="53"/>
        <end position="76"/>
    </location>
</feature>
<feature type="transmembrane region" description="Helical" evidence="5">
    <location>
        <begin position="121"/>
        <end position="141"/>
    </location>
</feature>
<proteinExistence type="predicted"/>
<reference evidence="7" key="1">
    <citation type="submission" date="2015-11" db="EMBL/GenBank/DDBJ databases">
        <title>De novo transcriptome assembly of four potential Pierce s Disease insect vectors from Arizona vineyards.</title>
        <authorList>
            <person name="Tassone E.E."/>
        </authorList>
    </citation>
    <scope>NUCLEOTIDE SEQUENCE</scope>
</reference>
<dbReference type="PANTHER" id="PTHR48021:SF89">
    <property type="entry name" value="FI02132P-RELATED"/>
    <property type="match status" value="1"/>
</dbReference>
<comment type="subcellular location">
    <subcellularLocation>
        <location evidence="1">Membrane</location>
        <topology evidence="1">Multi-pass membrane protein</topology>
    </subcellularLocation>
</comment>
<protein>
    <recommendedName>
        <fullName evidence="6">Major facilitator superfamily (MFS) profile domain-containing protein</fullName>
    </recommendedName>
</protein>
<evidence type="ECO:0000256" key="3">
    <source>
        <dbReference type="ARBA" id="ARBA00022989"/>
    </source>
</evidence>
<dbReference type="GO" id="GO:0016020">
    <property type="term" value="C:membrane"/>
    <property type="evidence" value="ECO:0007669"/>
    <property type="project" value="UniProtKB-SubCell"/>
</dbReference>
<dbReference type="Gene3D" id="1.20.1250.20">
    <property type="entry name" value="MFS general substrate transporter like domains"/>
    <property type="match status" value="1"/>
</dbReference>
<dbReference type="EMBL" id="GECU01024015">
    <property type="protein sequence ID" value="JAS83691.1"/>
    <property type="molecule type" value="Transcribed_RNA"/>
</dbReference>